<dbReference type="EC" id="3.5.4.13" evidence="3"/>
<evidence type="ECO:0000256" key="3">
    <source>
        <dbReference type="HAMAP-Rule" id="MF_00146"/>
    </source>
</evidence>
<name>A0A830GU10_9CREN</name>
<dbReference type="PANTHER" id="PTHR42680">
    <property type="entry name" value="DCTP DEAMINASE"/>
    <property type="match status" value="1"/>
</dbReference>
<keyword evidence="5" id="KW-1185">Reference proteome</keyword>
<comment type="pathway">
    <text evidence="3">Pyrimidine metabolism; dUMP biosynthesis; dUMP from dCTP (dUTP route): step 1/2.</text>
</comment>
<dbReference type="OrthoDB" id="33242at2157"/>
<comment type="catalytic activity">
    <reaction evidence="3">
        <text>dCTP + H2O + H(+) = dUTP + NH4(+)</text>
        <dbReference type="Rhea" id="RHEA:22680"/>
        <dbReference type="ChEBI" id="CHEBI:15377"/>
        <dbReference type="ChEBI" id="CHEBI:15378"/>
        <dbReference type="ChEBI" id="CHEBI:28938"/>
        <dbReference type="ChEBI" id="CHEBI:61481"/>
        <dbReference type="ChEBI" id="CHEBI:61555"/>
        <dbReference type="EC" id="3.5.4.13"/>
    </reaction>
</comment>
<dbReference type="SUPFAM" id="SSF51283">
    <property type="entry name" value="dUTPase-like"/>
    <property type="match status" value="1"/>
</dbReference>
<dbReference type="AlphaFoldDB" id="A0A830GU10"/>
<sequence length="179" mass="19511">MMLSGEAINGLIKSGALSIQPLSPDTVRENGVDLRVGSQYAIYSFNDQVIDPCNLDNARDLYSIVEAKDGKIVIPPRNFVLLTTTEYVKFPNDVIGLCNLRSTVARYGLSSPPTVIDAGFEGNVTIEIVNSSSNYIVLRPGMRFLHVVLSRTEGAAKYSGKYLGQRGVTPPKGLRDECK</sequence>
<dbReference type="EMBL" id="BMNL01000001">
    <property type="protein sequence ID" value="GGP19471.1"/>
    <property type="molecule type" value="Genomic_DNA"/>
</dbReference>
<dbReference type="NCBIfam" id="TIGR02274">
    <property type="entry name" value="dCTP_deam"/>
    <property type="match status" value="1"/>
</dbReference>
<feature type="binding site" evidence="3">
    <location>
        <position position="165"/>
    </location>
    <ligand>
        <name>dCTP</name>
        <dbReference type="ChEBI" id="CHEBI:61481"/>
    </ligand>
</feature>
<comment type="caution">
    <text evidence="4">The sequence shown here is derived from an EMBL/GenBank/DDBJ whole genome shotgun (WGS) entry which is preliminary data.</text>
</comment>
<reference evidence="4" key="2">
    <citation type="submission" date="2020-09" db="EMBL/GenBank/DDBJ databases">
        <authorList>
            <person name="Sun Q."/>
            <person name="Ohkuma M."/>
        </authorList>
    </citation>
    <scope>NUCLEOTIDE SEQUENCE</scope>
    <source>
        <strain evidence="4">JCM 10088</strain>
    </source>
</reference>
<dbReference type="HAMAP" id="MF_00146">
    <property type="entry name" value="dCTP_deaminase"/>
    <property type="match status" value="1"/>
</dbReference>
<dbReference type="CDD" id="cd07557">
    <property type="entry name" value="trimeric_dUTPase"/>
    <property type="match status" value="1"/>
</dbReference>
<proteinExistence type="inferred from homology"/>
<dbReference type="Pfam" id="PF22769">
    <property type="entry name" value="DCD"/>
    <property type="match status" value="1"/>
</dbReference>
<comment type="subunit">
    <text evidence="3">Homotrimer.</text>
</comment>
<dbReference type="GO" id="GO:0006226">
    <property type="term" value="P:dUMP biosynthetic process"/>
    <property type="evidence" value="ECO:0007669"/>
    <property type="project" value="UniProtKB-UniPathway"/>
</dbReference>
<dbReference type="GO" id="GO:0008829">
    <property type="term" value="F:dCTP deaminase activity"/>
    <property type="evidence" value="ECO:0007669"/>
    <property type="project" value="UniProtKB-UniRule"/>
</dbReference>
<keyword evidence="1 3" id="KW-0378">Hydrolase</keyword>
<comment type="similarity">
    <text evidence="3">Belongs to the dCTP deaminase family.</text>
</comment>
<comment type="function">
    <text evidence="3">Catalyzes the deamination of dCTP to dUTP.</text>
</comment>
<evidence type="ECO:0000313" key="4">
    <source>
        <dbReference type="EMBL" id="GGP19471.1"/>
    </source>
</evidence>
<evidence type="ECO:0000256" key="2">
    <source>
        <dbReference type="ARBA" id="ARBA00023080"/>
    </source>
</evidence>
<feature type="binding site" evidence="3">
    <location>
        <begin position="101"/>
        <end position="106"/>
    </location>
    <ligand>
        <name>dCTP</name>
        <dbReference type="ChEBI" id="CHEBI:61481"/>
    </ligand>
</feature>
<dbReference type="Proteomes" id="UP000610960">
    <property type="component" value="Unassembled WGS sequence"/>
</dbReference>
<dbReference type="RefSeq" id="WP_188595720.1">
    <property type="nucleotide sequence ID" value="NZ_BMNL01000001.1"/>
</dbReference>
<reference evidence="4" key="1">
    <citation type="journal article" date="2014" name="Int. J. Syst. Evol. Microbiol.">
        <title>Complete genome sequence of Corynebacterium casei LMG S-19264T (=DSM 44701T), isolated from a smear-ripened cheese.</title>
        <authorList>
            <consortium name="US DOE Joint Genome Institute (JGI-PGF)"/>
            <person name="Walter F."/>
            <person name="Albersmeier A."/>
            <person name="Kalinowski J."/>
            <person name="Ruckert C."/>
        </authorList>
    </citation>
    <scope>NUCLEOTIDE SEQUENCE</scope>
    <source>
        <strain evidence="4">JCM 10088</strain>
    </source>
</reference>
<dbReference type="InterPro" id="IPR033704">
    <property type="entry name" value="dUTPase_trimeric"/>
</dbReference>
<dbReference type="GO" id="GO:0000166">
    <property type="term" value="F:nucleotide binding"/>
    <property type="evidence" value="ECO:0007669"/>
    <property type="project" value="UniProtKB-KW"/>
</dbReference>
<feature type="binding site" evidence="3">
    <location>
        <position position="117"/>
    </location>
    <ligand>
        <name>dCTP</name>
        <dbReference type="ChEBI" id="CHEBI:61481"/>
    </ligand>
</feature>
<accession>A0A830GU10</accession>
<dbReference type="PANTHER" id="PTHR42680:SF3">
    <property type="entry name" value="DCTP DEAMINASE"/>
    <property type="match status" value="1"/>
</dbReference>
<feature type="binding site" evidence="3">
    <location>
        <position position="161"/>
    </location>
    <ligand>
        <name>dCTP</name>
        <dbReference type="ChEBI" id="CHEBI:61481"/>
    </ligand>
</feature>
<dbReference type="UniPathway" id="UPA00610">
    <property type="reaction ID" value="UER00665"/>
</dbReference>
<evidence type="ECO:0000313" key="5">
    <source>
        <dbReference type="Proteomes" id="UP000610960"/>
    </source>
</evidence>
<comment type="caution">
    <text evidence="3">Lacks conserved residue(s) required for the propagation of feature annotation.</text>
</comment>
<evidence type="ECO:0000256" key="1">
    <source>
        <dbReference type="ARBA" id="ARBA00022801"/>
    </source>
</evidence>
<dbReference type="GO" id="GO:0006229">
    <property type="term" value="P:dUTP biosynthetic process"/>
    <property type="evidence" value="ECO:0007669"/>
    <property type="project" value="UniProtKB-UniRule"/>
</dbReference>
<protein>
    <recommendedName>
        <fullName evidence="3">dCTP deaminase</fullName>
        <ecNumber evidence="3">3.5.4.13</ecNumber>
    </recommendedName>
    <alternativeName>
        <fullName evidence="3">Deoxycytidine triphosphate deaminase</fullName>
    </alternativeName>
</protein>
<dbReference type="Gene3D" id="2.70.40.10">
    <property type="match status" value="1"/>
</dbReference>
<keyword evidence="3" id="KW-0547">Nucleotide-binding</keyword>
<gene>
    <name evidence="3" type="primary">dcd</name>
    <name evidence="4" type="ORF">GCM10007981_03290</name>
</gene>
<feature type="binding site" evidence="3">
    <location>
        <position position="158"/>
    </location>
    <ligand>
        <name>dCTP</name>
        <dbReference type="ChEBI" id="CHEBI:61481"/>
    </ligand>
</feature>
<feature type="active site" description="Proton donor/acceptor" evidence="3">
    <location>
        <position position="127"/>
    </location>
</feature>
<organism evidence="4 5">
    <name type="scientific">Thermocladium modestius</name>
    <dbReference type="NCBI Taxonomy" id="62609"/>
    <lineage>
        <taxon>Archaea</taxon>
        <taxon>Thermoproteota</taxon>
        <taxon>Thermoprotei</taxon>
        <taxon>Thermoproteales</taxon>
        <taxon>Thermoproteaceae</taxon>
        <taxon>Thermocladium</taxon>
    </lineage>
</organism>
<dbReference type="InterPro" id="IPR011962">
    <property type="entry name" value="dCTP_deaminase"/>
</dbReference>
<keyword evidence="2 3" id="KW-0546">Nucleotide metabolism</keyword>
<dbReference type="InterPro" id="IPR036157">
    <property type="entry name" value="dUTPase-like_sf"/>
</dbReference>